<dbReference type="GO" id="GO:0008270">
    <property type="term" value="F:zinc ion binding"/>
    <property type="evidence" value="ECO:0007669"/>
    <property type="project" value="UniProtKB-KW"/>
</dbReference>
<keyword evidence="9" id="KW-0812">Transmembrane</keyword>
<evidence type="ECO:0008006" key="14">
    <source>
        <dbReference type="Google" id="ProtNLM"/>
    </source>
</evidence>
<keyword evidence="3" id="KW-0677">Repeat</keyword>
<evidence type="ECO:0000259" key="10">
    <source>
        <dbReference type="PROSITE" id="PS50089"/>
    </source>
</evidence>
<evidence type="ECO:0000256" key="3">
    <source>
        <dbReference type="ARBA" id="ARBA00022737"/>
    </source>
</evidence>
<feature type="region of interest" description="Disordered" evidence="8">
    <location>
        <begin position="1"/>
        <end position="23"/>
    </location>
</feature>
<keyword evidence="2" id="KW-0479">Metal-binding</keyword>
<dbReference type="PANTHER" id="PTHR46260">
    <property type="entry name" value="RING-TYPE DOMAIN-CONTAINING PROTEIN"/>
    <property type="match status" value="1"/>
</dbReference>
<dbReference type="InterPro" id="IPR001841">
    <property type="entry name" value="Znf_RING"/>
</dbReference>
<evidence type="ECO:0000256" key="9">
    <source>
        <dbReference type="SAM" id="Phobius"/>
    </source>
</evidence>
<organism evidence="12 13">
    <name type="scientific">Polysphondylium violaceum</name>
    <dbReference type="NCBI Taxonomy" id="133409"/>
    <lineage>
        <taxon>Eukaryota</taxon>
        <taxon>Amoebozoa</taxon>
        <taxon>Evosea</taxon>
        <taxon>Eumycetozoa</taxon>
        <taxon>Dictyostelia</taxon>
        <taxon>Dictyosteliales</taxon>
        <taxon>Dictyosteliaceae</taxon>
        <taxon>Polysphondylium</taxon>
    </lineage>
</organism>
<name>A0A8J4PL76_9MYCE</name>
<keyword evidence="13" id="KW-1185">Reference proteome</keyword>
<evidence type="ECO:0000259" key="11">
    <source>
        <dbReference type="PROSITE" id="PS50119"/>
    </source>
</evidence>
<dbReference type="Gene3D" id="2.120.10.80">
    <property type="entry name" value="Kelch-type beta propeller"/>
    <property type="match status" value="1"/>
</dbReference>
<feature type="compositionally biased region" description="Polar residues" evidence="8">
    <location>
        <begin position="370"/>
        <end position="379"/>
    </location>
</feature>
<feature type="region of interest" description="Disordered" evidence="8">
    <location>
        <begin position="370"/>
        <end position="396"/>
    </location>
</feature>
<feature type="domain" description="RING-type" evidence="10">
    <location>
        <begin position="44"/>
        <end position="84"/>
    </location>
</feature>
<keyword evidence="9" id="KW-1133">Transmembrane helix</keyword>
<evidence type="ECO:0000256" key="4">
    <source>
        <dbReference type="ARBA" id="ARBA00022771"/>
    </source>
</evidence>
<dbReference type="EMBL" id="AJWJ01000803">
    <property type="protein sequence ID" value="KAF2068900.1"/>
    <property type="molecule type" value="Genomic_DNA"/>
</dbReference>
<evidence type="ECO:0000313" key="12">
    <source>
        <dbReference type="EMBL" id="KAF2068900.1"/>
    </source>
</evidence>
<feature type="transmembrane region" description="Helical" evidence="9">
    <location>
        <begin position="661"/>
        <end position="681"/>
    </location>
</feature>
<dbReference type="InterPro" id="IPR017907">
    <property type="entry name" value="Znf_RING_CS"/>
</dbReference>
<sequence length="748" mass="84954">MAFNRNSNNNNDNNNNNNNNSGSLFDLNQITNNKDSYQCSISSCDNFIDIDSISFMPCGHQICSSCLSLEAHDPINIPNCPACDKIINHSTRFTEQEAMEAQQHKKKQQQRYRRCFLNEHNQDYEYFCTDCNEILCFTCLQAHSQHNIKECKEGLDQSEKDSLLQSFSTTQIDPLIKSFEKRIHTLKINANKYDAFHKESLRNLMENAIKYSKEISILAASRKGQLDQMGEEKIKSVKDRIEALNSFRNFIESHRPLFNKIENDQLLLDEFDQMEINSIEDQQEKETMKKTILNRDFNAMAKFTQTLNKLKQDLANDDQQLEQLLSTLKFGLKAVDQADFQWLIKMYICTCQDHYKINCNCVSKIYNSNSAKPSSNNEQVDIDKSDPSSSSASSSSKTTYYASDQIFPMDDTISKRSPLKLIIKIGGKIPNIDGSYTGCAMYDVDTRQWEQIESLSSPQGILSNSCCFFNNFIYLFTSKSSLSYGLENKMGKWENISMANYGGDGVSVVTNKSTDCIYLIGGEKSPQNIISFNPSKRNHLVFDLLLNPPRTNCFSISIKDKIYIIGGISQSNTTTTTTTTTMVVSSKNTIAPAETKANKKTISVPLTLIEEFNLTEKTLTTYTNLKVTGIIQGACYNGDDLIFIITSREFLSFSIKSKETFTLNFPPLSFFMGVSLVYGFVGSPNNECVFLIGVGGIYYFDLLVLKWFTYDTVSKDELKDSKYSKALDPNYQTYFHACIPIYQSELFS</sequence>
<feature type="transmembrane region" description="Helical" evidence="9">
    <location>
        <begin position="688"/>
        <end position="708"/>
    </location>
</feature>
<comment type="caution">
    <text evidence="12">The sequence shown here is derived from an EMBL/GenBank/DDBJ whole genome shotgun (WGS) entry which is preliminary data.</text>
</comment>
<protein>
    <recommendedName>
        <fullName evidence="14">Kelch repeat-containing protein</fullName>
    </recommendedName>
</protein>
<feature type="compositionally biased region" description="Low complexity" evidence="8">
    <location>
        <begin position="387"/>
        <end position="396"/>
    </location>
</feature>
<evidence type="ECO:0000313" key="13">
    <source>
        <dbReference type="Proteomes" id="UP000695562"/>
    </source>
</evidence>
<evidence type="ECO:0000256" key="7">
    <source>
        <dbReference type="SAM" id="Coils"/>
    </source>
</evidence>
<feature type="domain" description="B box-type" evidence="11">
    <location>
        <begin position="110"/>
        <end position="151"/>
    </location>
</feature>
<dbReference type="InterPro" id="IPR015915">
    <property type="entry name" value="Kelch-typ_b-propeller"/>
</dbReference>
<feature type="coiled-coil region" evidence="7">
    <location>
        <begin position="300"/>
        <end position="327"/>
    </location>
</feature>
<evidence type="ECO:0000256" key="2">
    <source>
        <dbReference type="ARBA" id="ARBA00022723"/>
    </source>
</evidence>
<dbReference type="SUPFAM" id="SSF57850">
    <property type="entry name" value="RING/U-box"/>
    <property type="match status" value="1"/>
</dbReference>
<evidence type="ECO:0000256" key="6">
    <source>
        <dbReference type="PROSITE-ProRule" id="PRU00024"/>
    </source>
</evidence>
<dbReference type="Proteomes" id="UP000695562">
    <property type="component" value="Unassembled WGS sequence"/>
</dbReference>
<keyword evidence="9" id="KW-0472">Membrane</keyword>
<dbReference type="SUPFAM" id="SSF117281">
    <property type="entry name" value="Kelch motif"/>
    <property type="match status" value="2"/>
</dbReference>
<keyword evidence="5" id="KW-0862">Zinc</keyword>
<keyword evidence="4 6" id="KW-0863">Zinc-finger</keyword>
<dbReference type="PROSITE" id="PS50119">
    <property type="entry name" value="ZF_BBOX"/>
    <property type="match status" value="1"/>
</dbReference>
<dbReference type="PROSITE" id="PS00518">
    <property type="entry name" value="ZF_RING_1"/>
    <property type="match status" value="1"/>
</dbReference>
<proteinExistence type="predicted"/>
<keyword evidence="1" id="KW-0880">Kelch repeat</keyword>
<reference evidence="12" key="1">
    <citation type="submission" date="2020-01" db="EMBL/GenBank/DDBJ databases">
        <title>Development of genomics and gene disruption for Polysphondylium violaceum indicates a role for the polyketide synthase stlB in stalk morphogenesis.</title>
        <authorList>
            <person name="Narita B."/>
            <person name="Kawabe Y."/>
            <person name="Kin K."/>
            <person name="Saito T."/>
            <person name="Gibbs R."/>
            <person name="Kuspa A."/>
            <person name="Muzny D."/>
            <person name="Queller D."/>
            <person name="Richards S."/>
            <person name="Strassman J."/>
            <person name="Sucgang R."/>
            <person name="Worley K."/>
            <person name="Schaap P."/>
        </authorList>
    </citation>
    <scope>NUCLEOTIDE SEQUENCE</scope>
    <source>
        <strain evidence="12">QSvi11</strain>
    </source>
</reference>
<dbReference type="AlphaFoldDB" id="A0A8J4PL76"/>
<dbReference type="Gene3D" id="3.30.40.10">
    <property type="entry name" value="Zinc/RING finger domain, C3HC4 (zinc finger)"/>
    <property type="match status" value="1"/>
</dbReference>
<dbReference type="OrthoDB" id="20542at2759"/>
<dbReference type="InterPro" id="IPR013083">
    <property type="entry name" value="Znf_RING/FYVE/PHD"/>
</dbReference>
<feature type="compositionally biased region" description="Low complexity" evidence="8">
    <location>
        <begin position="1"/>
        <end position="20"/>
    </location>
</feature>
<gene>
    <name evidence="12" type="ORF">CYY_009778</name>
</gene>
<dbReference type="PANTHER" id="PTHR46260:SF3">
    <property type="entry name" value="RING-TYPE DOMAIN-CONTAINING PROTEIN"/>
    <property type="match status" value="1"/>
</dbReference>
<evidence type="ECO:0000256" key="8">
    <source>
        <dbReference type="SAM" id="MobiDB-lite"/>
    </source>
</evidence>
<keyword evidence="7" id="KW-0175">Coiled coil</keyword>
<dbReference type="PROSITE" id="PS50089">
    <property type="entry name" value="ZF_RING_2"/>
    <property type="match status" value="1"/>
</dbReference>
<evidence type="ECO:0000256" key="1">
    <source>
        <dbReference type="ARBA" id="ARBA00022441"/>
    </source>
</evidence>
<accession>A0A8J4PL76</accession>
<evidence type="ECO:0000256" key="5">
    <source>
        <dbReference type="ARBA" id="ARBA00022833"/>
    </source>
</evidence>
<dbReference type="InterPro" id="IPR051746">
    <property type="entry name" value="Kelch_domain_containing_8"/>
</dbReference>
<dbReference type="InterPro" id="IPR000315">
    <property type="entry name" value="Znf_B-box"/>
</dbReference>